<reference evidence="1 2" key="1">
    <citation type="submission" date="2023-04" db="EMBL/GenBank/DDBJ databases">
        <title>A long-awaited taxogenomic arrangement of the family Halomonadaceae.</title>
        <authorList>
            <person name="De La Haba R."/>
            <person name="Chuvochina M."/>
            <person name="Wittouck S."/>
            <person name="Arahal D.R."/>
            <person name="Sanchez-Porro C."/>
            <person name="Hugenholtz P."/>
            <person name="Ventosa A."/>
        </authorList>
    </citation>
    <scope>NUCLEOTIDE SEQUENCE [LARGE SCALE GENOMIC DNA]</scope>
    <source>
        <strain evidence="1 2">DSM 23530</strain>
    </source>
</reference>
<comment type="caution">
    <text evidence="1">The sequence shown here is derived from an EMBL/GenBank/DDBJ whole genome shotgun (WGS) entry which is preliminary data.</text>
</comment>
<protein>
    <submittedName>
        <fullName evidence="1">Uncharacterized protein</fullName>
    </submittedName>
</protein>
<evidence type="ECO:0000313" key="1">
    <source>
        <dbReference type="EMBL" id="MDR5867299.1"/>
    </source>
</evidence>
<gene>
    <name evidence="1" type="ORF">QC818_10905</name>
</gene>
<dbReference type="RefSeq" id="WP_309652892.1">
    <property type="nucleotide sequence ID" value="NZ_JARWAK010000008.1"/>
</dbReference>
<sequence length="109" mass="11592">MATLREMRSETLPSRTDPRWFHKETVTDATSEPVILPSLGREAAVAVSPGTNAKVQYTLSSYDAIADDTAVWHDWPAGAATEAAVDSITGAASALRLVSTGTSSWEITV</sequence>
<proteinExistence type="predicted"/>
<accession>A0ABU1G2X0</accession>
<organism evidence="1 2">
    <name type="scientific">Halomonas koreensis</name>
    <dbReference type="NCBI Taxonomy" id="245385"/>
    <lineage>
        <taxon>Bacteria</taxon>
        <taxon>Pseudomonadati</taxon>
        <taxon>Pseudomonadota</taxon>
        <taxon>Gammaproteobacteria</taxon>
        <taxon>Oceanospirillales</taxon>
        <taxon>Halomonadaceae</taxon>
        <taxon>Halomonas</taxon>
    </lineage>
</organism>
<dbReference type="EMBL" id="JARWAK010000008">
    <property type="protein sequence ID" value="MDR5867299.1"/>
    <property type="molecule type" value="Genomic_DNA"/>
</dbReference>
<keyword evidence="2" id="KW-1185">Reference proteome</keyword>
<evidence type="ECO:0000313" key="2">
    <source>
        <dbReference type="Proteomes" id="UP001264519"/>
    </source>
</evidence>
<name>A0ABU1G2X0_9GAMM</name>
<dbReference type="Proteomes" id="UP001264519">
    <property type="component" value="Unassembled WGS sequence"/>
</dbReference>